<reference evidence="2" key="2">
    <citation type="submission" date="2021-01" db="UniProtKB">
        <authorList>
            <consortium name="EnsemblPlants"/>
        </authorList>
    </citation>
    <scope>IDENTIFICATION</scope>
</reference>
<dbReference type="Gramene" id="QL07p009682:mrna">
    <property type="protein sequence ID" value="QL07p009682:mrna:CDS:2"/>
    <property type="gene ID" value="QL07p009682"/>
</dbReference>
<dbReference type="RefSeq" id="XP_030927988.1">
    <property type="nucleotide sequence ID" value="XM_031072128.1"/>
</dbReference>
<dbReference type="InterPro" id="IPR036047">
    <property type="entry name" value="F-box-like_dom_sf"/>
</dbReference>
<protein>
    <recommendedName>
        <fullName evidence="1">F-box domain-containing protein</fullName>
    </recommendedName>
</protein>
<dbReference type="PANTHER" id="PTHR31672:SF13">
    <property type="entry name" value="F-BOX PROTEIN CPR30-LIKE"/>
    <property type="match status" value="1"/>
</dbReference>
<dbReference type="EnsemblPlants" id="QL07p009682:mrna">
    <property type="protein sequence ID" value="QL07p009682:mrna:CDS:2"/>
    <property type="gene ID" value="QL07p009682"/>
</dbReference>
<reference evidence="2 3" key="1">
    <citation type="journal article" date="2016" name="G3 (Bethesda)">
        <title>First Draft Assembly and Annotation of the Genome of a California Endemic Oak Quercus lobata Nee (Fagaceae).</title>
        <authorList>
            <person name="Sork V.L."/>
            <person name="Fitz-Gibbon S.T."/>
            <person name="Puiu D."/>
            <person name="Crepeau M."/>
            <person name="Gugger P.F."/>
            <person name="Sherman R."/>
            <person name="Stevens K."/>
            <person name="Langley C.H."/>
            <person name="Pellegrini M."/>
            <person name="Salzberg S.L."/>
        </authorList>
    </citation>
    <scope>NUCLEOTIDE SEQUENCE [LARGE SCALE GENOMIC DNA]</scope>
    <source>
        <strain evidence="2 3">cv. SW786</strain>
    </source>
</reference>
<feature type="domain" description="F-box" evidence="1">
    <location>
        <begin position="7"/>
        <end position="53"/>
    </location>
</feature>
<dbReference type="InterPro" id="IPR001810">
    <property type="entry name" value="F-box_dom"/>
</dbReference>
<dbReference type="InterPro" id="IPR013187">
    <property type="entry name" value="F-box-assoc_dom_typ3"/>
</dbReference>
<keyword evidence="3" id="KW-1185">Reference proteome</keyword>
<evidence type="ECO:0000313" key="2">
    <source>
        <dbReference type="EnsemblPlants" id="QL07p009682:mrna:CDS:2"/>
    </source>
</evidence>
<dbReference type="SMART" id="SM00256">
    <property type="entry name" value="FBOX"/>
    <property type="match status" value="1"/>
</dbReference>
<dbReference type="PANTHER" id="PTHR31672">
    <property type="entry name" value="BNACNNG10540D PROTEIN"/>
    <property type="match status" value="1"/>
</dbReference>
<dbReference type="Gene3D" id="1.20.1280.50">
    <property type="match status" value="1"/>
</dbReference>
<dbReference type="OrthoDB" id="1107590at2759"/>
<dbReference type="GeneID" id="115954218"/>
<dbReference type="AlphaFoldDB" id="A0A7N2R7H1"/>
<dbReference type="RefSeq" id="XP_030927990.1">
    <property type="nucleotide sequence ID" value="XM_031072130.1"/>
</dbReference>
<dbReference type="OMA" id="ISACYDD"/>
<proteinExistence type="predicted"/>
<dbReference type="Proteomes" id="UP000594261">
    <property type="component" value="Chromosome 7"/>
</dbReference>
<dbReference type="EMBL" id="LRBV02000007">
    <property type="status" value="NOT_ANNOTATED_CDS"/>
    <property type="molecule type" value="Genomic_DNA"/>
</dbReference>
<dbReference type="SUPFAM" id="SSF81383">
    <property type="entry name" value="F-box domain"/>
    <property type="match status" value="1"/>
</dbReference>
<dbReference type="InterPro" id="IPR017451">
    <property type="entry name" value="F-box-assoc_interact_dom"/>
</dbReference>
<accession>A0A7N2R7H1</accession>
<dbReference type="PROSITE" id="PS50181">
    <property type="entry name" value="FBOX"/>
    <property type="match status" value="1"/>
</dbReference>
<dbReference type="Pfam" id="PF00646">
    <property type="entry name" value="F-box"/>
    <property type="match status" value="1"/>
</dbReference>
<organism evidence="2 3">
    <name type="scientific">Quercus lobata</name>
    <name type="common">Valley oak</name>
    <dbReference type="NCBI Taxonomy" id="97700"/>
    <lineage>
        <taxon>Eukaryota</taxon>
        <taxon>Viridiplantae</taxon>
        <taxon>Streptophyta</taxon>
        <taxon>Embryophyta</taxon>
        <taxon>Tracheophyta</taxon>
        <taxon>Spermatophyta</taxon>
        <taxon>Magnoliopsida</taxon>
        <taxon>eudicotyledons</taxon>
        <taxon>Gunneridae</taxon>
        <taxon>Pentapetalae</taxon>
        <taxon>rosids</taxon>
        <taxon>fabids</taxon>
        <taxon>Fagales</taxon>
        <taxon>Fagaceae</taxon>
        <taxon>Quercus</taxon>
    </lineage>
</organism>
<dbReference type="Pfam" id="PF08268">
    <property type="entry name" value="FBA_3"/>
    <property type="match status" value="1"/>
</dbReference>
<dbReference type="NCBIfam" id="TIGR01640">
    <property type="entry name" value="F_box_assoc_1"/>
    <property type="match status" value="1"/>
</dbReference>
<dbReference type="InterPro" id="IPR050796">
    <property type="entry name" value="SCF_F-box_component"/>
</dbReference>
<gene>
    <name evidence="2" type="primary">LOC115954218</name>
</gene>
<name>A0A7N2R7H1_QUELO</name>
<dbReference type="KEGG" id="qlo:115954218"/>
<evidence type="ECO:0000259" key="1">
    <source>
        <dbReference type="PROSITE" id="PS50181"/>
    </source>
</evidence>
<sequence length="389" mass="44729">MMMATTPTQFDDLPHEIAFNILIRLPVKTLLQFRCVSTYYNSIITSSNFITKHFKLNLVKSLLSNKNNNNNDYLLCKARSHREQDTLCTVVCNISDHTLTEVSRWKVPVSNATIVGICKGLFCLVFQQFTVHTFNADSRPIDGTWVFDIYLWNPNIGKFKLIPSTDDSFEPFGYGFGYYHIQNNDFDFKVLRYGRFFRQNRLDFQVYTLSTNSWKQLSSFNGSRGPITRIDLPPYLFFNGALHFIAYSCGHKFILCFDLHNDNFREILLPQDYSNGLFFKLEQLAVLEGSLAVIAFHSHVLIEKCHIWVMGVYGNVDSWTPNIVDLKDVKNFFGCTSSGELVIRKSSPHKLILFDPKSPDEKNIGIGDLAPEIYTANLMESLVFLNEHN</sequence>
<evidence type="ECO:0000313" key="3">
    <source>
        <dbReference type="Proteomes" id="UP000594261"/>
    </source>
</evidence>
<dbReference type="InParanoid" id="A0A7N2R7H1"/>